<dbReference type="RefSeq" id="XP_001737516.1">
    <property type="nucleotide sequence ID" value="XM_001737464.1"/>
</dbReference>
<keyword evidence="2" id="KW-0547">Nucleotide-binding</keyword>
<dbReference type="InterPro" id="IPR027417">
    <property type="entry name" value="P-loop_NTPase"/>
</dbReference>
<dbReference type="PRINTS" id="PR00449">
    <property type="entry name" value="RASTRNSFRMNG"/>
</dbReference>
<accession>B0EH01</accession>
<evidence type="ECO:0000256" key="3">
    <source>
        <dbReference type="ARBA" id="ARBA00023134"/>
    </source>
</evidence>
<sequence length="713" mass="82262">MEKIKKKPQSGSLEDLIKKKKENKSHGLFSLLFGSHSKPSSPVICHVKTNEFHSQQTITKVKGESLHYPKAQTISTIKYEKEVQIIEETTQLTKDHLKERYYDYLKTLNEEEILKLIRDFPMRLTEKERGYLDVLEAALGVSEYTNNVDIAKSDYEYYGYYCGKRDISVNEIKKEELIIKEHNEFKNTLIGLLITNNLKEGLKILKDKTLKEVFMQDCFEVGRRYKTANPSMMRETYQKMMHILQDAINYNPKFIGKEFVKNKKWKPIYTVEMGMKECNLNINSIMKCIKLRDEGLTLEEIEKQYGEHGLRIIYSIRDGIEASAKTCGVVFGMLKQLERFRDQENTTLSLAIYFGKDGSRLTQSHSEHFLFVQQSLRLWWNVMRHMSLLWIMNDKDFLSGRSYSLVNTGQGLQRLQQCPNVSSAIHQILSQTQNTMCEGKGWRGLSVVHLGDRDVPNCLFFIDKYSQVPWILSPVLRTTRRMFSHKELKRVPTYFETYSSRNWGRCILQHFFQHAFDGMFKIIVIGDASVGKTSLVKRYVDRKFYKELKPTIGVDIKNKTININGENICLSFFDTAGQEKFAAVTDSYFKGAKACIIVYDITKAVTFNSVDKWYNKLRNIVSDPIPVLIIGNKLDVEQQRDITADVGASLARKLGAFFIETSCLNGSNVDKAIKIISNEISNNKVVKNLSLAQPTSIHLEKPDIEQQTSKQCC</sequence>
<dbReference type="GO" id="GO:0003924">
    <property type="term" value="F:GTPase activity"/>
    <property type="evidence" value="ECO:0007669"/>
    <property type="project" value="InterPro"/>
</dbReference>
<name>B0EH01_ENTDS</name>
<dbReference type="eggNOG" id="KOG0087">
    <property type="taxonomic scope" value="Eukaryota"/>
</dbReference>
<evidence type="ECO:0000256" key="1">
    <source>
        <dbReference type="ARBA" id="ARBA00010142"/>
    </source>
</evidence>
<organism evidence="7">
    <name type="scientific">Entamoeba dispar (strain ATCC PRA-260 / SAW760)</name>
    <dbReference type="NCBI Taxonomy" id="370354"/>
    <lineage>
        <taxon>Eukaryota</taxon>
        <taxon>Amoebozoa</taxon>
        <taxon>Evosea</taxon>
        <taxon>Archamoebae</taxon>
        <taxon>Mastigamoebida</taxon>
        <taxon>Entamoebidae</taxon>
        <taxon>Entamoeba</taxon>
    </lineage>
</organism>
<dbReference type="PROSITE" id="PS51421">
    <property type="entry name" value="RAS"/>
    <property type="match status" value="1"/>
</dbReference>
<dbReference type="NCBIfam" id="TIGR00231">
    <property type="entry name" value="small_GTP"/>
    <property type="match status" value="1"/>
</dbReference>
<keyword evidence="3" id="KW-0342">GTP-binding</keyword>
<dbReference type="PROSITE" id="PS51419">
    <property type="entry name" value="RAB"/>
    <property type="match status" value="1"/>
</dbReference>
<dbReference type="OrthoDB" id="193162at2759"/>
<dbReference type="EMBL" id="DS549261">
    <property type="protein sequence ID" value="EDR26216.1"/>
    <property type="molecule type" value="Genomic_DNA"/>
</dbReference>
<feature type="domain" description="Non-canonical E2 ubiquitin-conjugating enzyme C-terminal" evidence="5">
    <location>
        <begin position="284"/>
        <end position="518"/>
    </location>
</feature>
<keyword evidence="7" id="KW-1185">Reference proteome</keyword>
<dbReference type="InterPro" id="IPR005225">
    <property type="entry name" value="Small_GTP-bd"/>
</dbReference>
<comment type="similarity">
    <text evidence="1">Belongs to the small GTPase superfamily. Rho family.</text>
</comment>
<dbReference type="OMA" id="NIVEYIP"/>
<reference evidence="7" key="1">
    <citation type="submission" date="2007-12" db="EMBL/GenBank/DDBJ databases">
        <title>Annotation of Entamoeba dispar SAW760.</title>
        <authorList>
            <person name="Lorenzi H."/>
            <person name="Inman J."/>
            <person name="Schobel S."/>
            <person name="Amedeo P."/>
            <person name="Caler E."/>
        </authorList>
    </citation>
    <scope>NUCLEOTIDE SEQUENCE [LARGE SCALE GENOMIC DNA]</scope>
    <source>
        <strain evidence="7">ATCC PRA-260 / SAW760</strain>
    </source>
</reference>
<dbReference type="KEGG" id="edi:EDI_076320"/>
<dbReference type="SMART" id="SM00174">
    <property type="entry name" value="RHO"/>
    <property type="match status" value="1"/>
</dbReference>
<dbReference type="PANTHER" id="PTHR31560:SF0">
    <property type="entry name" value="UPF0652 PROTEIN C22H10.08"/>
    <property type="match status" value="1"/>
</dbReference>
<evidence type="ECO:0000259" key="5">
    <source>
        <dbReference type="Pfam" id="PF09418"/>
    </source>
</evidence>
<dbReference type="InterPro" id="IPR057668">
    <property type="entry name" value="E2_Ub-conjug_enz_C"/>
</dbReference>
<dbReference type="SUPFAM" id="SSF52540">
    <property type="entry name" value="P-loop containing nucleoside triphosphate hydrolases"/>
    <property type="match status" value="1"/>
</dbReference>
<feature type="domain" description="Non-canonical E2 ubiquitin-conjugating enzyme C-terminal" evidence="5">
    <location>
        <begin position="120"/>
        <end position="280"/>
    </location>
</feature>
<evidence type="ECO:0000256" key="4">
    <source>
        <dbReference type="ARBA" id="ARBA00023288"/>
    </source>
</evidence>
<evidence type="ECO:0000256" key="2">
    <source>
        <dbReference type="ARBA" id="ARBA00022741"/>
    </source>
</evidence>
<dbReference type="Pfam" id="PF09418">
    <property type="entry name" value="DUF2009"/>
    <property type="match status" value="2"/>
</dbReference>
<dbReference type="SMART" id="SM00176">
    <property type="entry name" value="RAN"/>
    <property type="match status" value="1"/>
</dbReference>
<dbReference type="GO" id="GO:0005525">
    <property type="term" value="F:GTP binding"/>
    <property type="evidence" value="ECO:0007669"/>
    <property type="project" value="UniProtKB-KW"/>
</dbReference>
<gene>
    <name evidence="6" type="ORF">EDI_076320</name>
</gene>
<protein>
    <recommendedName>
        <fullName evidence="5">Non-canonical E2 ubiquitin-conjugating enzyme C-terminal domain-containing protein</fullName>
    </recommendedName>
</protein>
<evidence type="ECO:0000313" key="6">
    <source>
        <dbReference type="EMBL" id="EDR26216.1"/>
    </source>
</evidence>
<dbReference type="GeneID" id="5882558"/>
<proteinExistence type="inferred from homology"/>
<dbReference type="SMART" id="SM00173">
    <property type="entry name" value="RAS"/>
    <property type="match status" value="1"/>
</dbReference>
<dbReference type="CDD" id="cd00154">
    <property type="entry name" value="Rab"/>
    <property type="match status" value="1"/>
</dbReference>
<dbReference type="Pfam" id="PF00071">
    <property type="entry name" value="Ras"/>
    <property type="match status" value="1"/>
</dbReference>
<dbReference type="AlphaFoldDB" id="B0EH01"/>
<dbReference type="InterPro" id="IPR001806">
    <property type="entry name" value="Small_GTPase"/>
</dbReference>
<dbReference type="PANTHER" id="PTHR31560">
    <property type="entry name" value="UPF0652 PROTEIN C16A11.03C-RELATED"/>
    <property type="match status" value="1"/>
</dbReference>
<dbReference type="Gene3D" id="3.40.50.300">
    <property type="entry name" value="P-loop containing nucleotide triphosphate hydrolases"/>
    <property type="match status" value="1"/>
</dbReference>
<dbReference type="FunFam" id="3.40.50.300:FF:001129">
    <property type="entry name" value="ras-related protein Rab-44 isoform X2"/>
    <property type="match status" value="1"/>
</dbReference>
<keyword evidence="4" id="KW-0449">Lipoprotein</keyword>
<evidence type="ECO:0000313" key="7">
    <source>
        <dbReference type="Proteomes" id="UP000008076"/>
    </source>
</evidence>
<dbReference type="SMART" id="SM00175">
    <property type="entry name" value="RAB"/>
    <property type="match status" value="1"/>
</dbReference>
<dbReference type="InterPro" id="IPR018553">
    <property type="entry name" value="E2_Ub-conjug_enz"/>
</dbReference>
<dbReference type="VEuPathDB" id="AmoebaDB:EDI_076320"/>
<dbReference type="Proteomes" id="UP000008076">
    <property type="component" value="Unassembled WGS sequence"/>
</dbReference>